<dbReference type="PANTHER" id="PTHR14969:SF13">
    <property type="entry name" value="AT30094P"/>
    <property type="match status" value="1"/>
</dbReference>
<gene>
    <name evidence="3" type="ORF">SAMN04488006_0935</name>
</gene>
<dbReference type="InterPro" id="IPR036938">
    <property type="entry name" value="PAP2/HPO_sf"/>
</dbReference>
<dbReference type="SMART" id="SM00014">
    <property type="entry name" value="acidPPc"/>
    <property type="match status" value="1"/>
</dbReference>
<proteinExistence type="predicted"/>
<feature type="transmembrane region" description="Helical" evidence="1">
    <location>
        <begin position="161"/>
        <end position="179"/>
    </location>
</feature>
<name>A0A1I6PE08_9FLAO</name>
<dbReference type="SUPFAM" id="SSF48317">
    <property type="entry name" value="Acid phosphatase/Vanadium-dependent haloperoxidase"/>
    <property type="match status" value="1"/>
</dbReference>
<evidence type="ECO:0000259" key="2">
    <source>
        <dbReference type="SMART" id="SM00014"/>
    </source>
</evidence>
<dbReference type="InterPro" id="IPR000326">
    <property type="entry name" value="PAP2/HPO"/>
</dbReference>
<dbReference type="EMBL" id="FOZP01000002">
    <property type="protein sequence ID" value="SFS38325.1"/>
    <property type="molecule type" value="Genomic_DNA"/>
</dbReference>
<feature type="transmembrane region" description="Helical" evidence="1">
    <location>
        <begin position="135"/>
        <end position="155"/>
    </location>
</feature>
<evidence type="ECO:0000313" key="4">
    <source>
        <dbReference type="Proteomes" id="UP000199312"/>
    </source>
</evidence>
<accession>A0A1I6PE08</accession>
<keyword evidence="4" id="KW-1185">Reference proteome</keyword>
<feature type="domain" description="Phosphatidic acid phosphatase type 2/haloperoxidase" evidence="2">
    <location>
        <begin position="63"/>
        <end position="176"/>
    </location>
</feature>
<organism evidence="3 4">
    <name type="scientific">Lutibacter maritimus</name>
    <dbReference type="NCBI Taxonomy" id="593133"/>
    <lineage>
        <taxon>Bacteria</taxon>
        <taxon>Pseudomonadati</taxon>
        <taxon>Bacteroidota</taxon>
        <taxon>Flavobacteriia</taxon>
        <taxon>Flavobacteriales</taxon>
        <taxon>Flavobacteriaceae</taxon>
        <taxon>Lutibacter</taxon>
    </lineage>
</organism>
<feature type="transmembrane region" description="Helical" evidence="1">
    <location>
        <begin position="29"/>
        <end position="51"/>
    </location>
</feature>
<dbReference type="Proteomes" id="UP000199312">
    <property type="component" value="Unassembled WGS sequence"/>
</dbReference>
<evidence type="ECO:0000313" key="3">
    <source>
        <dbReference type="EMBL" id="SFS38325.1"/>
    </source>
</evidence>
<protein>
    <submittedName>
        <fullName evidence="3">Undecaprenyl-diphosphatase</fullName>
    </submittedName>
</protein>
<feature type="transmembrane region" description="Helical" evidence="1">
    <location>
        <begin position="58"/>
        <end position="80"/>
    </location>
</feature>
<dbReference type="RefSeq" id="WP_177219146.1">
    <property type="nucleotide sequence ID" value="NZ_FOZP01000002.1"/>
</dbReference>
<evidence type="ECO:0000256" key="1">
    <source>
        <dbReference type="SAM" id="Phobius"/>
    </source>
</evidence>
<dbReference type="AlphaFoldDB" id="A0A1I6PE08"/>
<feature type="transmembrane region" description="Helical" evidence="1">
    <location>
        <begin position="108"/>
        <end position="128"/>
    </location>
</feature>
<dbReference type="PANTHER" id="PTHR14969">
    <property type="entry name" value="SPHINGOSINE-1-PHOSPHATE PHOSPHOHYDROLASE"/>
    <property type="match status" value="1"/>
</dbReference>
<dbReference type="Pfam" id="PF01569">
    <property type="entry name" value="PAP2"/>
    <property type="match status" value="1"/>
</dbReference>
<keyword evidence="1" id="KW-0472">Membrane</keyword>
<dbReference type="STRING" id="593133.SAMN04488006_0935"/>
<dbReference type="GO" id="GO:0042392">
    <property type="term" value="F:sphingosine-1-phosphate phosphatase activity"/>
    <property type="evidence" value="ECO:0007669"/>
    <property type="project" value="TreeGrafter"/>
</dbReference>
<sequence>MEPLNQLINYDKELLLFLHSKGSTTWDGFWIFVTNPLYWIPLFFILFYVGYKVYGLKTAAIISLFTALSAAFSLITVNFIKNNVQRLRPINDISINTNVRVLIEATDFSFVSGHSTVSFTIAFLSFFVLRKHYKFAFFIFLFPLLFAYSRLYLAAHYPLDILFGMFLGFSIALFFYKILNKFFLKN</sequence>
<dbReference type="Gene3D" id="1.20.144.10">
    <property type="entry name" value="Phosphatidic acid phosphatase type 2/haloperoxidase"/>
    <property type="match status" value="1"/>
</dbReference>
<keyword evidence="1" id="KW-1133">Transmembrane helix</keyword>
<reference evidence="4" key="1">
    <citation type="submission" date="2016-10" db="EMBL/GenBank/DDBJ databases">
        <authorList>
            <person name="Varghese N."/>
            <person name="Submissions S."/>
        </authorList>
    </citation>
    <scope>NUCLEOTIDE SEQUENCE [LARGE SCALE GENOMIC DNA]</scope>
    <source>
        <strain evidence="4">DSM 24450</strain>
    </source>
</reference>
<keyword evidence="1" id="KW-0812">Transmembrane</keyword>